<evidence type="ECO:0000256" key="1">
    <source>
        <dbReference type="SAM" id="Coils"/>
    </source>
</evidence>
<dbReference type="PATRIC" id="fig|999411.4.peg.3172"/>
<keyword evidence="1" id="KW-0175">Coiled coil</keyword>
<protein>
    <recommendedName>
        <fullName evidence="2">DUF7168 domain-containing protein</fullName>
    </recommendedName>
</protein>
<organism evidence="3 4">
    <name type="scientific">Clostridium thermobutyricum</name>
    <dbReference type="NCBI Taxonomy" id="29372"/>
    <lineage>
        <taxon>Bacteria</taxon>
        <taxon>Bacillati</taxon>
        <taxon>Bacillota</taxon>
        <taxon>Clostridia</taxon>
        <taxon>Eubacteriales</taxon>
        <taxon>Clostridiaceae</taxon>
        <taxon>Clostridium</taxon>
    </lineage>
</organism>
<gene>
    <name evidence="3" type="ORF">HMPREF1092_03257</name>
</gene>
<dbReference type="HOGENOM" id="CLU_1123033_0_0_9"/>
<evidence type="ECO:0000259" key="2">
    <source>
        <dbReference type="Pfam" id="PF23771"/>
    </source>
</evidence>
<dbReference type="Pfam" id="PF23771">
    <property type="entry name" value="DUF7168"/>
    <property type="match status" value="1"/>
</dbReference>
<sequence>MSNKIISAINELLTISDNDVDTKTNLIKVQDIFLKYKYSLKEESLKINIKEYKITIKQSKWISKLAEVIAENFSCYYIDKEKNKIFFLGRENDTYICNILLVYIINFIENKIIKMKYKCRRDGISSRGLKEEYALQFINDIKALFEEQKLKIPNLSLYTAPDSKVTIEYLQLKIEKLKDELDCANKKLKKLGRKVKFSEDKKDLIRNKSLQQKDNGKYPTVRELAKEFNCSPALICNILNERNEGKQ</sequence>
<proteinExistence type="predicted"/>
<feature type="coiled-coil region" evidence="1">
    <location>
        <begin position="167"/>
        <end position="201"/>
    </location>
</feature>
<dbReference type="EMBL" id="AGYT01000025">
    <property type="protein sequence ID" value="ENY98777.1"/>
    <property type="molecule type" value="Genomic_DNA"/>
</dbReference>
<reference evidence="3 4" key="1">
    <citation type="submission" date="2013-01" db="EMBL/GenBank/DDBJ databases">
        <title>The Genome Sequence of Clostridium colicanis 209318.</title>
        <authorList>
            <consortium name="The Broad Institute Genome Sequencing Platform"/>
            <person name="Earl A."/>
            <person name="Ward D."/>
            <person name="Feldgarden M."/>
            <person name="Gevers D."/>
            <person name="Courvalin P."/>
            <person name="Lambert T."/>
            <person name="Walker B."/>
            <person name="Young S.K."/>
            <person name="Zeng Q."/>
            <person name="Gargeya S."/>
            <person name="Fitzgerald M."/>
            <person name="Haas B."/>
            <person name="Abouelleil A."/>
            <person name="Alvarado L."/>
            <person name="Arachchi H.M."/>
            <person name="Berlin A.M."/>
            <person name="Chapman S.B."/>
            <person name="Dewar J."/>
            <person name="Goldberg J."/>
            <person name="Griggs A."/>
            <person name="Gujja S."/>
            <person name="Hansen M."/>
            <person name="Howarth C."/>
            <person name="Imamovic A."/>
            <person name="Larimer J."/>
            <person name="McCowan C."/>
            <person name="Murphy C."/>
            <person name="Neiman D."/>
            <person name="Pearson M."/>
            <person name="Priest M."/>
            <person name="Roberts A."/>
            <person name="Saif S."/>
            <person name="Shea T."/>
            <person name="Sisk P."/>
            <person name="Sykes S."/>
            <person name="Wortman J."/>
            <person name="Nusbaum C."/>
            <person name="Birren B."/>
        </authorList>
    </citation>
    <scope>NUCLEOTIDE SEQUENCE [LARGE SCALE GENOMIC DNA]</scope>
    <source>
        <strain evidence="3 4">209318</strain>
    </source>
</reference>
<evidence type="ECO:0000313" key="3">
    <source>
        <dbReference type="EMBL" id="ENY98777.1"/>
    </source>
</evidence>
<dbReference type="Proteomes" id="UP000013097">
    <property type="component" value="Unassembled WGS sequence"/>
</dbReference>
<keyword evidence="4" id="KW-1185">Reference proteome</keyword>
<evidence type="ECO:0000313" key="4">
    <source>
        <dbReference type="Proteomes" id="UP000013097"/>
    </source>
</evidence>
<feature type="domain" description="DUF7168" evidence="2">
    <location>
        <begin position="49"/>
        <end position="149"/>
    </location>
</feature>
<dbReference type="AlphaFoldDB" id="N9XGG2"/>
<dbReference type="RefSeq" id="WP_002599697.1">
    <property type="nucleotide sequence ID" value="NZ_JADPHC010000008.1"/>
</dbReference>
<dbReference type="InterPro" id="IPR055592">
    <property type="entry name" value="DUF7168"/>
</dbReference>
<accession>N9XGG2</accession>
<comment type="caution">
    <text evidence="3">The sequence shown here is derived from an EMBL/GenBank/DDBJ whole genome shotgun (WGS) entry which is preliminary data.</text>
</comment>
<name>N9XGG2_9CLOT</name>